<dbReference type="AlphaFoldDB" id="A2BWB8"/>
<sequence>MDSINNFIIDSLEADPIGETFHFVWYITDIGIAALFKGDQIHETYNLNVEKEAQDINLDISKEEKEYCEIENKKLFIFYS</sequence>
<reference evidence="1 2" key="1">
    <citation type="journal article" date="2007" name="PLoS Genet.">
        <title>Patterns and implications of gene gain and loss in the evolution of Prochlorococcus.</title>
        <authorList>
            <person name="Kettler G.C."/>
            <person name="Martiny A.C."/>
            <person name="Huang K."/>
            <person name="Zucker J."/>
            <person name="Coleman M.L."/>
            <person name="Rodrigue S."/>
            <person name="Chen F."/>
            <person name="Lapidus A."/>
            <person name="Ferriera S."/>
            <person name="Johnson J."/>
            <person name="Steglich C."/>
            <person name="Church G.M."/>
            <person name="Richardson P."/>
            <person name="Chisholm S.W."/>
        </authorList>
    </citation>
    <scope>NUCLEOTIDE SEQUENCE [LARGE SCALE GENOMIC DNA]</scope>
    <source>
        <strain evidence="1 2">MIT 9515</strain>
    </source>
</reference>
<dbReference type="Proteomes" id="UP000001589">
    <property type="component" value="Chromosome"/>
</dbReference>
<dbReference type="EMBL" id="CP000552">
    <property type="protein sequence ID" value="ABM72079.1"/>
    <property type="molecule type" value="Genomic_DNA"/>
</dbReference>
<gene>
    <name evidence="1" type="ordered locus">P9515_08721</name>
</gene>
<dbReference type="GeneID" id="60200329"/>
<evidence type="ECO:0000313" key="1">
    <source>
        <dbReference type="EMBL" id="ABM72079.1"/>
    </source>
</evidence>
<dbReference type="RefSeq" id="WP_011820184.1">
    <property type="nucleotide sequence ID" value="NC_008817.1"/>
</dbReference>
<dbReference type="KEGG" id="pmc:P9515_08721"/>
<organism evidence="1 2">
    <name type="scientific">Prochlorococcus marinus (strain MIT 9515)</name>
    <dbReference type="NCBI Taxonomy" id="167542"/>
    <lineage>
        <taxon>Bacteria</taxon>
        <taxon>Bacillati</taxon>
        <taxon>Cyanobacteriota</taxon>
        <taxon>Cyanophyceae</taxon>
        <taxon>Synechococcales</taxon>
        <taxon>Prochlorococcaceae</taxon>
        <taxon>Prochlorococcus</taxon>
    </lineage>
</organism>
<protein>
    <submittedName>
        <fullName evidence="1">Uncharacterized protein</fullName>
    </submittedName>
</protein>
<name>A2BWB8_PROM5</name>
<dbReference type="OrthoDB" id="557997at2"/>
<proteinExistence type="predicted"/>
<accession>A2BWB8</accession>
<evidence type="ECO:0000313" key="2">
    <source>
        <dbReference type="Proteomes" id="UP000001589"/>
    </source>
</evidence>
<dbReference type="HOGENOM" id="CLU_192343_0_0_3"/>